<evidence type="ECO:0000313" key="10">
    <source>
        <dbReference type="Proteomes" id="UP000319627"/>
    </source>
</evidence>
<dbReference type="GO" id="GO:0017004">
    <property type="term" value="P:cytochrome complex assembly"/>
    <property type="evidence" value="ECO:0007669"/>
    <property type="project" value="UniProtKB-KW"/>
</dbReference>
<evidence type="ECO:0000256" key="3">
    <source>
        <dbReference type="ARBA" id="ARBA00022748"/>
    </source>
</evidence>
<dbReference type="Pfam" id="PF23914">
    <property type="entry name" value="TPR_CcmH_CycH"/>
    <property type="match status" value="1"/>
</dbReference>
<keyword evidence="4 5" id="KW-0802">TPR repeat</keyword>
<dbReference type="InterPro" id="IPR051263">
    <property type="entry name" value="C-type_cytochrome_biogenesis"/>
</dbReference>
<gene>
    <name evidence="9" type="ORF">LX59_01861</name>
</gene>
<keyword evidence="6" id="KW-1133">Transmembrane helix</keyword>
<evidence type="ECO:0000259" key="8">
    <source>
        <dbReference type="Pfam" id="PF23914"/>
    </source>
</evidence>
<keyword evidence="6" id="KW-0472">Membrane</keyword>
<dbReference type="InterPro" id="IPR017560">
    <property type="entry name" value="Cyt_c_biogenesis_CcmI"/>
</dbReference>
<evidence type="ECO:0000256" key="5">
    <source>
        <dbReference type="PROSITE-ProRule" id="PRU00339"/>
    </source>
</evidence>
<comment type="subcellular location">
    <subcellularLocation>
        <location evidence="1">Cell envelope</location>
    </subcellularLocation>
</comment>
<proteinExistence type="predicted"/>
<dbReference type="InterPro" id="IPR056412">
    <property type="entry name" value="Ig_CycH"/>
</dbReference>
<dbReference type="PANTHER" id="PTHR47870:SF4">
    <property type="entry name" value="CYTOCHROME C-TYPE BIOGENESIS PROTEIN CYCH"/>
    <property type="match status" value="1"/>
</dbReference>
<evidence type="ECO:0000259" key="7">
    <source>
        <dbReference type="Pfam" id="PF23892"/>
    </source>
</evidence>
<dbReference type="SUPFAM" id="SSF48452">
    <property type="entry name" value="TPR-like"/>
    <property type="match status" value="1"/>
</dbReference>
<dbReference type="EMBL" id="VLKG01000006">
    <property type="protein sequence ID" value="TWH64919.1"/>
    <property type="molecule type" value="Genomic_DNA"/>
</dbReference>
<dbReference type="AlphaFoldDB" id="A0A562I1J5"/>
<keyword evidence="3" id="KW-0201">Cytochrome c-type biogenesis</keyword>
<feature type="transmembrane region" description="Helical" evidence="6">
    <location>
        <begin position="100"/>
        <end position="119"/>
    </location>
</feature>
<comment type="caution">
    <text evidence="9">The sequence shown here is derived from an EMBL/GenBank/DDBJ whole genome shotgun (WGS) entry which is preliminary data.</text>
</comment>
<keyword evidence="2" id="KW-0677">Repeat</keyword>
<dbReference type="PROSITE" id="PS50005">
    <property type="entry name" value="TPR"/>
    <property type="match status" value="1"/>
</dbReference>
<name>A0A562I1J5_9GAMM</name>
<organism evidence="9 10">
    <name type="scientific">Azomonas agilis</name>
    <dbReference type="NCBI Taxonomy" id="116849"/>
    <lineage>
        <taxon>Bacteria</taxon>
        <taxon>Pseudomonadati</taxon>
        <taxon>Pseudomonadota</taxon>
        <taxon>Gammaproteobacteria</taxon>
        <taxon>Pseudomonadales</taxon>
        <taxon>Pseudomonadaceae</taxon>
        <taxon>Azomonas</taxon>
    </lineage>
</organism>
<reference evidence="9 10" key="1">
    <citation type="submission" date="2019-07" db="EMBL/GenBank/DDBJ databases">
        <title>Genomic Encyclopedia of Type Strains, Phase I: the one thousand microbial genomes (KMG-I) project.</title>
        <authorList>
            <person name="Kyrpides N."/>
        </authorList>
    </citation>
    <scope>NUCLEOTIDE SEQUENCE [LARGE SCALE GENOMIC DNA]</scope>
    <source>
        <strain evidence="9 10">DSM 375</strain>
    </source>
</reference>
<feature type="domain" description="Cytochrome c-type biogenesis protein H Ig-like" evidence="7">
    <location>
        <begin position="292"/>
        <end position="394"/>
    </location>
</feature>
<sequence>MIDFWIAATPLLLLASACILIPVWRSKVSQTTHSDRTALNVELYQERLATLSAQQAAGVLSGAQWEQARTEAARELLADTDAVAATAVSNSAFKPLGKGLLVLLAILIPLAAVYLYQHWGSQAKLALTREMATPPANADELIDRLQRATQLQPEAGGIWYSLGRAYMDQDKPVQATAAFERAIQVTGRQPELLGQWLQARYFSPGRTWSEEMQQTAEEVLRADPKELTTLGLLGAVAFEAKRFQDAVYFWTRMEVLLPEQNPSRAAILGGIARAKAELQHQSSTGGAQTVGIRVTVDVTPEVRAQAKPEDSVFIFAKASGAQLPMPMPLAVKRLTLADLPAEVVLSDADAMLPQLRLSGFEKVILVARISRSGNALQGDWAVETSELSLNKGSKLTQHLLIEQSRAASN</sequence>
<keyword evidence="10" id="KW-1185">Reference proteome</keyword>
<feature type="transmembrane region" description="Helical" evidence="6">
    <location>
        <begin position="6"/>
        <end position="24"/>
    </location>
</feature>
<feature type="domain" description="Cytochrome c-type biogenesis protein H TPR" evidence="8">
    <location>
        <begin position="150"/>
        <end position="263"/>
    </location>
</feature>
<evidence type="ECO:0000313" key="9">
    <source>
        <dbReference type="EMBL" id="TWH64919.1"/>
    </source>
</evidence>
<dbReference type="Proteomes" id="UP000319627">
    <property type="component" value="Unassembled WGS sequence"/>
</dbReference>
<feature type="repeat" description="TPR" evidence="5">
    <location>
        <begin position="156"/>
        <end position="189"/>
    </location>
</feature>
<evidence type="ECO:0000256" key="2">
    <source>
        <dbReference type="ARBA" id="ARBA00022737"/>
    </source>
</evidence>
<dbReference type="GO" id="GO:0030313">
    <property type="term" value="C:cell envelope"/>
    <property type="evidence" value="ECO:0007669"/>
    <property type="project" value="UniProtKB-SubCell"/>
</dbReference>
<dbReference type="NCBIfam" id="TIGR03142">
    <property type="entry name" value="cytochro_ccmI"/>
    <property type="match status" value="1"/>
</dbReference>
<dbReference type="PANTHER" id="PTHR47870">
    <property type="entry name" value="CYTOCHROME C-TYPE BIOGENESIS PROTEIN CCMH"/>
    <property type="match status" value="1"/>
</dbReference>
<dbReference type="InterPro" id="IPR056413">
    <property type="entry name" value="TPR_CcmH_CycH"/>
</dbReference>
<accession>A0A562I1J5</accession>
<protein>
    <submittedName>
        <fullName evidence="9">Cytochrome c-type biogenesis protein CcmH</fullName>
    </submittedName>
</protein>
<evidence type="ECO:0000256" key="1">
    <source>
        <dbReference type="ARBA" id="ARBA00004196"/>
    </source>
</evidence>
<keyword evidence="6" id="KW-0812">Transmembrane</keyword>
<dbReference type="InterPro" id="IPR011990">
    <property type="entry name" value="TPR-like_helical_dom_sf"/>
</dbReference>
<evidence type="ECO:0000256" key="4">
    <source>
        <dbReference type="ARBA" id="ARBA00022803"/>
    </source>
</evidence>
<dbReference type="OrthoDB" id="9776053at2"/>
<dbReference type="Pfam" id="PF23892">
    <property type="entry name" value="Ig_CycH"/>
    <property type="match status" value="1"/>
</dbReference>
<evidence type="ECO:0000256" key="6">
    <source>
        <dbReference type="SAM" id="Phobius"/>
    </source>
</evidence>
<dbReference type="Gene3D" id="1.25.40.10">
    <property type="entry name" value="Tetratricopeptide repeat domain"/>
    <property type="match status" value="1"/>
</dbReference>
<dbReference type="RefSeq" id="WP_144571569.1">
    <property type="nucleotide sequence ID" value="NZ_VLKG01000006.1"/>
</dbReference>
<dbReference type="GO" id="GO:0005886">
    <property type="term" value="C:plasma membrane"/>
    <property type="evidence" value="ECO:0007669"/>
    <property type="project" value="TreeGrafter"/>
</dbReference>
<dbReference type="InterPro" id="IPR019734">
    <property type="entry name" value="TPR_rpt"/>
</dbReference>